<feature type="region of interest" description="Disordered" evidence="2">
    <location>
        <begin position="550"/>
        <end position="570"/>
    </location>
</feature>
<dbReference type="SUPFAM" id="SSF109604">
    <property type="entry name" value="HD-domain/PDEase-like"/>
    <property type="match status" value="1"/>
</dbReference>
<sequence length="723" mass="82789">MFRINDSIDILKKYYPDSPDIELVPKAYIFAAKAHRDQLRQSGEPYLSHPIATAVILANMKMDAVTVATGLLHDVLEDTETTEEELEELFGAEVTRLVEGVTKISKIHFASREEYQAENLRKMLLAMAKDIRVLIVKLADRLHNIRTLKYTKPEQQKRVARETLDIFAPLANRLGLGLMKSELENLSFKYIEPEIYDQLVQRTDEMEAERQQTIDIVKQEIETRLDEHGINATITSRQKHLYSIYRKMKRLGISFKDVMDVIGLRVITNTKADCYSTLGIIHSTWKHIPGTFDDYITLPKPNMYQSLHTAVIGPFGRPVEIQIRTWEMHHLAEQGIAAHWRYKEGKEKDDVYDNKFFGLRHILEWQQDFKDPSEFVEHLKIDLFPDEVYVFTPQGHVKCLPHGATPVDFAYAIHSEVGHQCVGARVNERIVPLRTQLKNGDIVEIITQKKHHPGKDWLNYVITSKAKAKIKHYFRAKKREEEIHLGTEMLEKAIRRLGIGARLSRLQKDGTIKRVLSELGLATDEDLFASIGSHQYSLRQVLQKIFPDRESEPQEDAKDTKHKDFPQTQQVKSGSAIKVNGVDNILTRFGHCCKPLPGDDIVGFITRGRGVTIHSVNCPNIKALEFDDGRKINVEWDSDPNTYYPAELYITSSIRDSIYADIIAAIAKTSTDILTSNSEKLGHQFEVHCVINVRGREHLNAVMHSIRNVRSVNDVSHVSRSLR</sequence>
<dbReference type="CDD" id="cd05399">
    <property type="entry name" value="NT_Rel-Spo_like"/>
    <property type="match status" value="1"/>
</dbReference>
<dbReference type="GO" id="GO:0008893">
    <property type="term" value="F:guanosine-3',5'-bis(diphosphate) 3'-diphosphatase activity"/>
    <property type="evidence" value="ECO:0007669"/>
    <property type="project" value="TreeGrafter"/>
</dbReference>
<name>A0A2G6KAY5_9BACT</name>
<dbReference type="FunFam" id="3.30.460.10:FF:000001">
    <property type="entry name" value="GTP pyrophosphokinase RelA"/>
    <property type="match status" value="1"/>
</dbReference>
<dbReference type="InterPro" id="IPR012675">
    <property type="entry name" value="Beta-grasp_dom_sf"/>
</dbReference>
<dbReference type="InterPro" id="IPR043519">
    <property type="entry name" value="NT_sf"/>
</dbReference>
<dbReference type="InterPro" id="IPR033655">
    <property type="entry name" value="TGS_RelA/SpoT"/>
</dbReference>
<dbReference type="Pfam" id="PF13328">
    <property type="entry name" value="HD_4"/>
    <property type="match status" value="1"/>
</dbReference>
<dbReference type="Gene3D" id="3.10.20.30">
    <property type="match status" value="1"/>
</dbReference>
<dbReference type="GO" id="GO:0016301">
    <property type="term" value="F:kinase activity"/>
    <property type="evidence" value="ECO:0007669"/>
    <property type="project" value="UniProtKB-KW"/>
</dbReference>
<evidence type="ECO:0000256" key="2">
    <source>
        <dbReference type="SAM" id="MobiDB-lite"/>
    </source>
</evidence>
<dbReference type="SMART" id="SM00954">
    <property type="entry name" value="RelA_SpoT"/>
    <property type="match status" value="1"/>
</dbReference>
<dbReference type="FunFam" id="3.10.20.30:FF:000002">
    <property type="entry name" value="GTP pyrophosphokinase (RelA/SpoT)"/>
    <property type="match status" value="1"/>
</dbReference>
<dbReference type="InterPro" id="IPR012676">
    <property type="entry name" value="TGS-like"/>
</dbReference>
<feature type="domain" description="HD" evidence="3">
    <location>
        <begin position="46"/>
        <end position="145"/>
    </location>
</feature>
<evidence type="ECO:0000256" key="1">
    <source>
        <dbReference type="RuleBase" id="RU003847"/>
    </source>
</evidence>
<dbReference type="InterPro" id="IPR004811">
    <property type="entry name" value="RelA/Spo_fam"/>
</dbReference>
<dbReference type="InterPro" id="IPR007685">
    <property type="entry name" value="RelA_SpoT"/>
</dbReference>
<dbReference type="AlphaFoldDB" id="A0A2G6KAY5"/>
<dbReference type="Gene3D" id="3.30.70.260">
    <property type="match status" value="1"/>
</dbReference>
<dbReference type="GO" id="GO:0005886">
    <property type="term" value="C:plasma membrane"/>
    <property type="evidence" value="ECO:0007669"/>
    <property type="project" value="TreeGrafter"/>
</dbReference>
<dbReference type="Pfam" id="PF04607">
    <property type="entry name" value="RelA_SpoT"/>
    <property type="match status" value="1"/>
</dbReference>
<keyword evidence="5" id="KW-0418">Kinase</keyword>
<dbReference type="Gene3D" id="1.10.3210.10">
    <property type="entry name" value="Hypothetical protein af1432"/>
    <property type="match status" value="1"/>
</dbReference>
<proteinExistence type="inferred from homology"/>
<organism evidence="5 6">
    <name type="scientific">candidate division KSB3 bacterium</name>
    <dbReference type="NCBI Taxonomy" id="2044937"/>
    <lineage>
        <taxon>Bacteria</taxon>
        <taxon>candidate division KSB3</taxon>
    </lineage>
</organism>
<feature type="domain" description="TGS" evidence="4">
    <location>
        <begin position="386"/>
        <end position="447"/>
    </location>
</feature>
<dbReference type="Pfam" id="PF13291">
    <property type="entry name" value="ACT_4"/>
    <property type="match status" value="1"/>
</dbReference>
<dbReference type="PANTHER" id="PTHR21262">
    <property type="entry name" value="GUANOSINE-3',5'-BIS DIPHOSPHATE 3'-PYROPHOSPHOHYDROLASE"/>
    <property type="match status" value="1"/>
</dbReference>
<dbReference type="PROSITE" id="PS51831">
    <property type="entry name" value="HD"/>
    <property type="match status" value="1"/>
</dbReference>
<evidence type="ECO:0000313" key="6">
    <source>
        <dbReference type="Proteomes" id="UP000230821"/>
    </source>
</evidence>
<dbReference type="SMART" id="SM00471">
    <property type="entry name" value="HDc"/>
    <property type="match status" value="1"/>
</dbReference>
<comment type="caution">
    <text evidence="5">The sequence shown here is derived from an EMBL/GenBank/DDBJ whole genome shotgun (WGS) entry which is preliminary data.</text>
</comment>
<feature type="compositionally biased region" description="Basic and acidic residues" evidence="2">
    <location>
        <begin position="550"/>
        <end position="565"/>
    </location>
</feature>
<dbReference type="InterPro" id="IPR002912">
    <property type="entry name" value="ACT_dom"/>
</dbReference>
<reference evidence="5 6" key="1">
    <citation type="submission" date="2017-10" db="EMBL/GenBank/DDBJ databases">
        <title>Novel microbial diversity and functional potential in the marine mammal oral microbiome.</title>
        <authorList>
            <person name="Dudek N.K."/>
            <person name="Sun C.L."/>
            <person name="Burstein D."/>
            <person name="Kantor R.S."/>
            <person name="Aliaga Goltsman D.S."/>
            <person name="Bik E.M."/>
            <person name="Thomas B.C."/>
            <person name="Banfield J.F."/>
            <person name="Relman D.A."/>
        </authorList>
    </citation>
    <scope>NUCLEOTIDE SEQUENCE [LARGE SCALE GENOMIC DNA]</scope>
    <source>
        <strain evidence="5">DOLJORAL78_47_16</strain>
    </source>
</reference>
<comment type="similarity">
    <text evidence="1">Belongs to the relA/spoT family.</text>
</comment>
<dbReference type="SUPFAM" id="SSF81271">
    <property type="entry name" value="TGS-like"/>
    <property type="match status" value="1"/>
</dbReference>
<dbReference type="CDD" id="cd01668">
    <property type="entry name" value="TGS_RSH"/>
    <property type="match status" value="1"/>
</dbReference>
<accession>A0A2G6KAY5</accession>
<protein>
    <submittedName>
        <fullName evidence="5">GTP pyrophosphokinase</fullName>
    </submittedName>
</protein>
<dbReference type="InterPro" id="IPR045600">
    <property type="entry name" value="RelA/SpoT_AH_RIS"/>
</dbReference>
<dbReference type="GO" id="GO:0042594">
    <property type="term" value="P:response to starvation"/>
    <property type="evidence" value="ECO:0007669"/>
    <property type="project" value="TreeGrafter"/>
</dbReference>
<gene>
    <name evidence="5" type="ORF">CSA56_13995</name>
</gene>
<evidence type="ECO:0000259" key="4">
    <source>
        <dbReference type="PROSITE" id="PS51880"/>
    </source>
</evidence>
<dbReference type="Proteomes" id="UP000230821">
    <property type="component" value="Unassembled WGS sequence"/>
</dbReference>
<dbReference type="CDD" id="cd00077">
    <property type="entry name" value="HDc"/>
    <property type="match status" value="1"/>
</dbReference>
<dbReference type="Gene3D" id="3.30.460.10">
    <property type="entry name" value="Beta Polymerase, domain 2"/>
    <property type="match status" value="1"/>
</dbReference>
<dbReference type="InterPro" id="IPR004095">
    <property type="entry name" value="TGS"/>
</dbReference>
<dbReference type="InterPro" id="IPR006674">
    <property type="entry name" value="HD_domain"/>
</dbReference>
<keyword evidence="5" id="KW-0808">Transferase</keyword>
<dbReference type="PROSITE" id="PS51880">
    <property type="entry name" value="TGS"/>
    <property type="match status" value="1"/>
</dbReference>
<dbReference type="InterPro" id="IPR003607">
    <property type="entry name" value="HD/PDEase_dom"/>
</dbReference>
<comment type="function">
    <text evidence="1">In eubacteria ppGpp (guanosine 3'-diphosphate 5'-diphosphate) is a mediator of the stringent response that coordinates a variety of cellular activities in response to changes in nutritional abundance.</text>
</comment>
<evidence type="ECO:0000259" key="3">
    <source>
        <dbReference type="PROSITE" id="PS51831"/>
    </source>
</evidence>
<dbReference type="GO" id="GO:0008728">
    <property type="term" value="F:GTP diphosphokinase activity"/>
    <property type="evidence" value="ECO:0007669"/>
    <property type="project" value="TreeGrafter"/>
</dbReference>
<dbReference type="GO" id="GO:0015969">
    <property type="term" value="P:guanosine tetraphosphate metabolic process"/>
    <property type="evidence" value="ECO:0007669"/>
    <property type="project" value="InterPro"/>
</dbReference>
<dbReference type="FunFam" id="1.10.3210.10:FF:000001">
    <property type="entry name" value="GTP pyrophosphokinase RelA"/>
    <property type="match status" value="1"/>
</dbReference>
<dbReference type="NCBIfam" id="TIGR00691">
    <property type="entry name" value="spoT_relA"/>
    <property type="match status" value="1"/>
</dbReference>
<dbReference type="PANTHER" id="PTHR21262:SF36">
    <property type="entry name" value="BIFUNCTIONAL (P)PPGPP SYNTHASE_HYDROLASE SPOT"/>
    <property type="match status" value="1"/>
</dbReference>
<dbReference type="SUPFAM" id="SSF81301">
    <property type="entry name" value="Nucleotidyltransferase"/>
    <property type="match status" value="1"/>
</dbReference>
<evidence type="ECO:0000313" key="5">
    <source>
        <dbReference type="EMBL" id="PIE32804.1"/>
    </source>
</evidence>
<dbReference type="Pfam" id="PF19296">
    <property type="entry name" value="RelA_AH_RIS"/>
    <property type="match status" value="1"/>
</dbReference>
<dbReference type="Pfam" id="PF02824">
    <property type="entry name" value="TGS"/>
    <property type="match status" value="1"/>
</dbReference>
<dbReference type="EMBL" id="PDSK01000107">
    <property type="protein sequence ID" value="PIE32804.1"/>
    <property type="molecule type" value="Genomic_DNA"/>
</dbReference>